<evidence type="ECO:0000256" key="3">
    <source>
        <dbReference type="ARBA" id="ARBA00022741"/>
    </source>
</evidence>
<evidence type="ECO:0000256" key="1">
    <source>
        <dbReference type="ARBA" id="ARBA00005417"/>
    </source>
</evidence>
<dbReference type="GO" id="GO:0016887">
    <property type="term" value="F:ATP hydrolysis activity"/>
    <property type="evidence" value="ECO:0007669"/>
    <property type="project" value="InterPro"/>
</dbReference>
<dbReference type="PANTHER" id="PTHR43820:SF4">
    <property type="entry name" value="HIGH-AFFINITY BRANCHED-CHAIN AMINO ACID TRANSPORT ATP-BINDING PROTEIN LIVF"/>
    <property type="match status" value="1"/>
</dbReference>
<dbReference type="SUPFAM" id="SSF52540">
    <property type="entry name" value="P-loop containing nucleoside triphosphate hydrolases"/>
    <property type="match status" value="1"/>
</dbReference>
<evidence type="ECO:0000256" key="2">
    <source>
        <dbReference type="ARBA" id="ARBA00022448"/>
    </source>
</evidence>
<evidence type="ECO:0000313" key="7">
    <source>
        <dbReference type="EMBL" id="TMI93727.1"/>
    </source>
</evidence>
<dbReference type="AlphaFoldDB" id="A0A537KD93"/>
<dbReference type="PANTHER" id="PTHR43820">
    <property type="entry name" value="HIGH-AFFINITY BRANCHED-CHAIN AMINO ACID TRANSPORT ATP-BINDING PROTEIN LIVF"/>
    <property type="match status" value="1"/>
</dbReference>
<keyword evidence="4 7" id="KW-0067">ATP-binding</keyword>
<dbReference type="Gene3D" id="3.40.50.300">
    <property type="entry name" value="P-loop containing nucleotide triphosphate hydrolases"/>
    <property type="match status" value="1"/>
</dbReference>
<name>A0A537KD93_9BACT</name>
<dbReference type="CDD" id="cd03224">
    <property type="entry name" value="ABC_TM1139_LivF_branched"/>
    <property type="match status" value="1"/>
</dbReference>
<sequence>MSASAREAPLLQVEALDAGYGAVQVLWEVSLDVRPGETVALIGPNGAGKSTLLRTISGLGRPWRGRVRFGGREIGGLAPEQIVRLGVAHVPQGRRLFADLSVRENLLLGAYAREDEAGIAGDFASVLDLFPALRDRLTLAASQLSGGEQQMAALARALMAHPRLLLIDEPSLGLAPIAVRMLMGAVDRLRGAGTSVLLVEQDVAVALRHADRGYVLETGRIVLQDAAPALLGNPRVRNAYLGLGAGGPRT</sequence>
<keyword evidence="5" id="KW-0029">Amino-acid transport</keyword>
<dbReference type="InterPro" id="IPR017871">
    <property type="entry name" value="ABC_transporter-like_CS"/>
</dbReference>
<dbReference type="GO" id="GO:0005524">
    <property type="term" value="F:ATP binding"/>
    <property type="evidence" value="ECO:0007669"/>
    <property type="project" value="UniProtKB-KW"/>
</dbReference>
<organism evidence="7 8">
    <name type="scientific">Candidatus Segetimicrobium genomatis</name>
    <dbReference type="NCBI Taxonomy" id="2569760"/>
    <lineage>
        <taxon>Bacteria</taxon>
        <taxon>Bacillati</taxon>
        <taxon>Candidatus Sysuimicrobiota</taxon>
        <taxon>Candidatus Sysuimicrobiia</taxon>
        <taxon>Candidatus Sysuimicrobiales</taxon>
        <taxon>Candidatus Segetimicrobiaceae</taxon>
        <taxon>Candidatus Segetimicrobium</taxon>
    </lineage>
</organism>
<dbReference type="SMART" id="SM00382">
    <property type="entry name" value="AAA"/>
    <property type="match status" value="1"/>
</dbReference>
<dbReference type="InterPro" id="IPR003439">
    <property type="entry name" value="ABC_transporter-like_ATP-bd"/>
</dbReference>
<gene>
    <name evidence="7" type="ORF">E6H00_00780</name>
</gene>
<comment type="similarity">
    <text evidence="1">Belongs to the ABC transporter superfamily.</text>
</comment>
<proteinExistence type="inferred from homology"/>
<dbReference type="InterPro" id="IPR052156">
    <property type="entry name" value="BCAA_Transport_ATP-bd_LivF"/>
</dbReference>
<evidence type="ECO:0000259" key="6">
    <source>
        <dbReference type="PROSITE" id="PS50893"/>
    </source>
</evidence>
<dbReference type="PROSITE" id="PS50893">
    <property type="entry name" value="ABC_TRANSPORTER_2"/>
    <property type="match status" value="1"/>
</dbReference>
<evidence type="ECO:0000313" key="8">
    <source>
        <dbReference type="Proteomes" id="UP000318509"/>
    </source>
</evidence>
<dbReference type="PROSITE" id="PS00211">
    <property type="entry name" value="ABC_TRANSPORTER_1"/>
    <property type="match status" value="1"/>
</dbReference>
<keyword evidence="3" id="KW-0547">Nucleotide-binding</keyword>
<dbReference type="GO" id="GO:0015658">
    <property type="term" value="F:branched-chain amino acid transmembrane transporter activity"/>
    <property type="evidence" value="ECO:0007669"/>
    <property type="project" value="TreeGrafter"/>
</dbReference>
<evidence type="ECO:0000256" key="4">
    <source>
        <dbReference type="ARBA" id="ARBA00022840"/>
    </source>
</evidence>
<dbReference type="EMBL" id="VBAK01000017">
    <property type="protein sequence ID" value="TMI93727.1"/>
    <property type="molecule type" value="Genomic_DNA"/>
</dbReference>
<dbReference type="InterPro" id="IPR003593">
    <property type="entry name" value="AAA+_ATPase"/>
</dbReference>
<comment type="caution">
    <text evidence="7">The sequence shown here is derived from an EMBL/GenBank/DDBJ whole genome shotgun (WGS) entry which is preliminary data.</text>
</comment>
<keyword evidence="2" id="KW-0813">Transport</keyword>
<dbReference type="Proteomes" id="UP000318509">
    <property type="component" value="Unassembled WGS sequence"/>
</dbReference>
<accession>A0A537KD93</accession>
<feature type="domain" description="ABC transporter" evidence="6">
    <location>
        <begin position="11"/>
        <end position="243"/>
    </location>
</feature>
<dbReference type="GO" id="GO:0015807">
    <property type="term" value="P:L-amino acid transport"/>
    <property type="evidence" value="ECO:0007669"/>
    <property type="project" value="TreeGrafter"/>
</dbReference>
<dbReference type="Pfam" id="PF00005">
    <property type="entry name" value="ABC_tran"/>
    <property type="match status" value="1"/>
</dbReference>
<reference evidence="7 8" key="1">
    <citation type="journal article" date="2019" name="Nat. Microbiol.">
        <title>Mediterranean grassland soil C-N compound turnover is dependent on rainfall and depth, and is mediated by genomically divergent microorganisms.</title>
        <authorList>
            <person name="Diamond S."/>
            <person name="Andeer P.F."/>
            <person name="Li Z."/>
            <person name="Crits-Christoph A."/>
            <person name="Burstein D."/>
            <person name="Anantharaman K."/>
            <person name="Lane K.R."/>
            <person name="Thomas B.C."/>
            <person name="Pan C."/>
            <person name="Northen T.R."/>
            <person name="Banfield J.F."/>
        </authorList>
    </citation>
    <scope>NUCLEOTIDE SEQUENCE [LARGE SCALE GENOMIC DNA]</scope>
    <source>
        <strain evidence="7">NP_3</strain>
    </source>
</reference>
<dbReference type="InterPro" id="IPR027417">
    <property type="entry name" value="P-loop_NTPase"/>
</dbReference>
<protein>
    <submittedName>
        <fullName evidence="7">ABC transporter ATP-binding protein</fullName>
    </submittedName>
</protein>
<evidence type="ECO:0000256" key="5">
    <source>
        <dbReference type="ARBA" id="ARBA00022970"/>
    </source>
</evidence>